<dbReference type="Gene3D" id="1.25.40.990">
    <property type="match status" value="1"/>
</dbReference>
<dbReference type="GO" id="GO:0005737">
    <property type="term" value="C:cytoplasm"/>
    <property type="evidence" value="ECO:0000318"/>
    <property type="project" value="GO_Central"/>
</dbReference>
<accession>A0A1Y1I9T6</accession>
<dbReference type="OMA" id="NINETHI"/>
<evidence type="ECO:0000259" key="1">
    <source>
        <dbReference type="Pfam" id="PF03399"/>
    </source>
</evidence>
<dbReference type="Proteomes" id="UP000054558">
    <property type="component" value="Unassembled WGS sequence"/>
</dbReference>
<protein>
    <recommendedName>
        <fullName evidence="1">SAC3/GANP/THP3 conserved domain-containing protein</fullName>
    </recommendedName>
</protein>
<dbReference type="AlphaFoldDB" id="A0A1Y1I9T6"/>
<dbReference type="InterPro" id="IPR045107">
    <property type="entry name" value="SAC3/GANP/THP3"/>
</dbReference>
<gene>
    <name evidence="2" type="ORF">KFL_003060110</name>
</gene>
<evidence type="ECO:0000313" key="3">
    <source>
        <dbReference type="Proteomes" id="UP000054558"/>
    </source>
</evidence>
<dbReference type="EMBL" id="DF237255">
    <property type="protein sequence ID" value="GAQ86712.1"/>
    <property type="molecule type" value="Genomic_DNA"/>
</dbReference>
<proteinExistence type="predicted"/>
<dbReference type="PANTHER" id="PTHR12436">
    <property type="entry name" value="80 KDA MCM3-ASSOCIATED PROTEIN"/>
    <property type="match status" value="1"/>
</dbReference>
<feature type="domain" description="SAC3/GANP/THP3 conserved" evidence="1">
    <location>
        <begin position="26"/>
        <end position="324"/>
    </location>
</feature>
<evidence type="ECO:0000313" key="2">
    <source>
        <dbReference type="EMBL" id="GAQ86712.1"/>
    </source>
</evidence>
<dbReference type="GO" id="GO:0006406">
    <property type="term" value="P:mRNA export from nucleus"/>
    <property type="evidence" value="ECO:0000318"/>
    <property type="project" value="GO_Central"/>
</dbReference>
<dbReference type="GO" id="GO:0005634">
    <property type="term" value="C:nucleus"/>
    <property type="evidence" value="ECO:0000318"/>
    <property type="project" value="GO_Central"/>
</dbReference>
<dbReference type="GO" id="GO:0070390">
    <property type="term" value="C:transcription export complex 2"/>
    <property type="evidence" value="ECO:0000318"/>
    <property type="project" value="GO_Central"/>
</dbReference>
<reference evidence="2 3" key="1">
    <citation type="journal article" date="2014" name="Nat. Commun.">
        <title>Klebsormidium flaccidum genome reveals primary factors for plant terrestrial adaptation.</title>
        <authorList>
            <person name="Hori K."/>
            <person name="Maruyama F."/>
            <person name="Fujisawa T."/>
            <person name="Togashi T."/>
            <person name="Yamamoto N."/>
            <person name="Seo M."/>
            <person name="Sato S."/>
            <person name="Yamada T."/>
            <person name="Mori H."/>
            <person name="Tajima N."/>
            <person name="Moriyama T."/>
            <person name="Ikeuchi M."/>
            <person name="Watanabe M."/>
            <person name="Wada H."/>
            <person name="Kobayashi K."/>
            <person name="Saito M."/>
            <person name="Masuda T."/>
            <person name="Sasaki-Sekimoto Y."/>
            <person name="Mashiguchi K."/>
            <person name="Awai K."/>
            <person name="Shimojima M."/>
            <person name="Masuda S."/>
            <person name="Iwai M."/>
            <person name="Nobusawa T."/>
            <person name="Narise T."/>
            <person name="Kondo S."/>
            <person name="Saito H."/>
            <person name="Sato R."/>
            <person name="Murakawa M."/>
            <person name="Ihara Y."/>
            <person name="Oshima-Yamada Y."/>
            <person name="Ohtaka K."/>
            <person name="Satoh M."/>
            <person name="Sonobe K."/>
            <person name="Ishii M."/>
            <person name="Ohtani R."/>
            <person name="Kanamori-Sato M."/>
            <person name="Honoki R."/>
            <person name="Miyazaki D."/>
            <person name="Mochizuki H."/>
            <person name="Umetsu J."/>
            <person name="Higashi K."/>
            <person name="Shibata D."/>
            <person name="Kamiya Y."/>
            <person name="Sato N."/>
            <person name="Nakamura Y."/>
            <person name="Tabata S."/>
            <person name="Ida S."/>
            <person name="Kurokawa K."/>
            <person name="Ohta H."/>
        </authorList>
    </citation>
    <scope>NUCLEOTIDE SEQUENCE [LARGE SCALE GENOMIC DNA]</scope>
    <source>
        <strain evidence="2 3">NIES-2285</strain>
    </source>
</reference>
<dbReference type="InterPro" id="IPR005062">
    <property type="entry name" value="SAC3/GANP/THP3_conserved"/>
</dbReference>
<sequence>MSLERGPRETGGKEVARGLLGTCLDMCPEKERRDRERFKDLAVFERVDGSRERTSADLAVKKFSRNAAECPEDIRPVPVLLRTMEYLLGLLDDPRGQSLATVHAFLWDRFRAIRQDLTLQHCVSPAAVRLHEQMARFHILSHYELCESSGPQVRASPPEEERFEPHMNLEQLSKTLAGLFQMYDDLHRKGGVEFRTEGEFRAYYILMQTAKSDGRVDAAAVTPLLMRLRPAVLQSCEVCFTLRAFCCARAGDYVRFFRLAAGASYLQTCILHGAFPQVRSRALQVLNKASMKGQAWPLAALSSVLSTEGEVAPSVLCLDYGLRLAEDRQGQPAVLLNEPGVIVQRPVNTVHRKARLVDGLRRLRSLRSEVECNA</sequence>
<dbReference type="Pfam" id="PF03399">
    <property type="entry name" value="SAC3_GANP"/>
    <property type="match status" value="1"/>
</dbReference>
<dbReference type="PANTHER" id="PTHR12436:SF3">
    <property type="entry name" value="GERMINAL-CENTER ASSOCIATED NUCLEAR PROTEIN"/>
    <property type="match status" value="1"/>
</dbReference>
<name>A0A1Y1I9T6_KLENI</name>
<organism evidence="2 3">
    <name type="scientific">Klebsormidium nitens</name>
    <name type="common">Green alga</name>
    <name type="synonym">Ulothrix nitens</name>
    <dbReference type="NCBI Taxonomy" id="105231"/>
    <lineage>
        <taxon>Eukaryota</taxon>
        <taxon>Viridiplantae</taxon>
        <taxon>Streptophyta</taxon>
        <taxon>Klebsormidiophyceae</taxon>
        <taxon>Klebsormidiales</taxon>
        <taxon>Klebsormidiaceae</taxon>
        <taxon>Klebsormidium</taxon>
    </lineage>
</organism>
<dbReference type="STRING" id="105231.A0A1Y1I9T6"/>
<keyword evidence="3" id="KW-1185">Reference proteome</keyword>
<dbReference type="OrthoDB" id="21502at2759"/>